<comment type="caution">
    <text evidence="2">The sequence shown here is derived from an EMBL/GenBank/DDBJ whole genome shotgun (WGS) entry which is preliminary data.</text>
</comment>
<accession>A0ABU2NIJ7</accession>
<dbReference type="PANTHER" id="PTHR43750">
    <property type="entry name" value="UDP-GLUCOSE 6-DEHYDROGENASE TUAD"/>
    <property type="match status" value="1"/>
</dbReference>
<protein>
    <submittedName>
        <fullName evidence="2">NAD(P)-binding domain-containing protein</fullName>
    </submittedName>
</protein>
<dbReference type="Gene3D" id="3.40.50.720">
    <property type="entry name" value="NAD(P)-binding Rossmann-like Domain"/>
    <property type="match status" value="1"/>
</dbReference>
<dbReference type="InterPro" id="IPR001732">
    <property type="entry name" value="UDP-Glc/GDP-Man_DH_N"/>
</dbReference>
<dbReference type="InterPro" id="IPR036291">
    <property type="entry name" value="NAD(P)-bd_dom_sf"/>
</dbReference>
<evidence type="ECO:0000313" key="2">
    <source>
        <dbReference type="EMBL" id="MDT0353786.1"/>
    </source>
</evidence>
<evidence type="ECO:0000313" key="3">
    <source>
        <dbReference type="Proteomes" id="UP001183202"/>
    </source>
</evidence>
<organism evidence="2 3">
    <name type="scientific">Pseudonocardia charpentierae</name>
    <dbReference type="NCBI Taxonomy" id="3075545"/>
    <lineage>
        <taxon>Bacteria</taxon>
        <taxon>Bacillati</taxon>
        <taxon>Actinomycetota</taxon>
        <taxon>Actinomycetes</taxon>
        <taxon>Pseudonocardiales</taxon>
        <taxon>Pseudonocardiaceae</taxon>
        <taxon>Pseudonocardia</taxon>
    </lineage>
</organism>
<dbReference type="PANTHER" id="PTHR43750:SF3">
    <property type="entry name" value="UDP-GLUCOSE 6-DEHYDROGENASE TUAD"/>
    <property type="match status" value="1"/>
</dbReference>
<dbReference type="InterPro" id="IPR028359">
    <property type="entry name" value="UDP_ManNAc/GlcNAc_DH"/>
</dbReference>
<dbReference type="RefSeq" id="WP_311560297.1">
    <property type="nucleotide sequence ID" value="NZ_JAVREJ010000044.1"/>
</dbReference>
<gene>
    <name evidence="2" type="ORF">RM445_30290</name>
</gene>
<dbReference type="PIRSF" id="PIRSF000124">
    <property type="entry name" value="UDPglc_GDPman_dh"/>
    <property type="match status" value="1"/>
</dbReference>
<dbReference type="Pfam" id="PF03721">
    <property type="entry name" value="UDPG_MGDP_dh_N"/>
    <property type="match status" value="1"/>
</dbReference>
<dbReference type="InterPro" id="IPR017476">
    <property type="entry name" value="UDP-Glc/GDP-Man"/>
</dbReference>
<dbReference type="PIRSF" id="PIRSF500136">
    <property type="entry name" value="UDP_ManNAc_DH"/>
    <property type="match status" value="1"/>
</dbReference>
<dbReference type="EMBL" id="JAVREJ010000044">
    <property type="protein sequence ID" value="MDT0353786.1"/>
    <property type="molecule type" value="Genomic_DNA"/>
</dbReference>
<feature type="non-terminal residue" evidence="2">
    <location>
        <position position="163"/>
    </location>
</feature>
<evidence type="ECO:0000259" key="1">
    <source>
        <dbReference type="Pfam" id="PF03721"/>
    </source>
</evidence>
<proteinExistence type="predicted"/>
<sequence length="163" mass="17197">MKISVVGCGYLGAVHAASMAQLGHDVVGIDVDLPKVEALQLGKAPFYEPGFDDLLAASLASGRLSFSADFQAAADVQVHFVCVGTPQKRGEYAADLRYVEAAVQSLLPVLRSGALVVGKSTVPVGTAARLAELVHEKVPDAILAWNPEFLREGFAVEDTLHPD</sequence>
<reference evidence="3" key="1">
    <citation type="submission" date="2023-07" db="EMBL/GenBank/DDBJ databases">
        <title>30 novel species of actinomycetes from the DSMZ collection.</title>
        <authorList>
            <person name="Nouioui I."/>
        </authorList>
    </citation>
    <scope>NUCLEOTIDE SEQUENCE [LARGE SCALE GENOMIC DNA]</scope>
    <source>
        <strain evidence="3">DSM 45834</strain>
    </source>
</reference>
<feature type="domain" description="UDP-glucose/GDP-mannose dehydrogenase N-terminal" evidence="1">
    <location>
        <begin position="1"/>
        <end position="163"/>
    </location>
</feature>
<dbReference type="SUPFAM" id="SSF51735">
    <property type="entry name" value="NAD(P)-binding Rossmann-fold domains"/>
    <property type="match status" value="1"/>
</dbReference>
<dbReference type="Proteomes" id="UP001183202">
    <property type="component" value="Unassembled WGS sequence"/>
</dbReference>
<name>A0ABU2NIJ7_9PSEU</name>
<keyword evidence="3" id="KW-1185">Reference proteome</keyword>